<comment type="caution">
    <text evidence="13">The sequence shown here is derived from an EMBL/GenBank/DDBJ whole genome shotgun (WGS) entry which is preliminary data.</text>
</comment>
<feature type="region of interest" description="Disordered" evidence="8">
    <location>
        <begin position="213"/>
        <end position="251"/>
    </location>
</feature>
<feature type="compositionally biased region" description="Gly residues" evidence="8">
    <location>
        <begin position="776"/>
        <end position="785"/>
    </location>
</feature>
<gene>
    <name evidence="13" type="ORF">HXX76_008386</name>
</gene>
<evidence type="ECO:0000256" key="8">
    <source>
        <dbReference type="SAM" id="MobiDB-lite"/>
    </source>
</evidence>
<feature type="region of interest" description="Disordered" evidence="8">
    <location>
        <begin position="740"/>
        <end position="817"/>
    </location>
</feature>
<protein>
    <recommendedName>
        <fullName evidence="15">ERD4-related membrane protein</fullName>
    </recommendedName>
</protein>
<feature type="transmembrane region" description="Helical" evidence="9">
    <location>
        <begin position="111"/>
        <end position="135"/>
    </location>
</feature>
<feature type="transmembrane region" description="Helical" evidence="9">
    <location>
        <begin position="30"/>
        <end position="51"/>
    </location>
</feature>
<keyword evidence="4 9" id="KW-0812">Transmembrane</keyword>
<feature type="compositionally biased region" description="Gly residues" evidence="8">
    <location>
        <begin position="795"/>
        <end position="810"/>
    </location>
</feature>
<feature type="transmembrane region" description="Helical" evidence="9">
    <location>
        <begin position="164"/>
        <end position="183"/>
    </location>
</feature>
<feature type="transmembrane region" description="Helical" evidence="9">
    <location>
        <begin position="1156"/>
        <end position="1175"/>
    </location>
</feature>
<comment type="subcellular location">
    <subcellularLocation>
        <location evidence="1">Membrane</location>
        <topology evidence="1">Multi-pass membrane protein</topology>
    </subcellularLocation>
</comment>
<evidence type="ECO:0000256" key="2">
    <source>
        <dbReference type="ARBA" id="ARBA00007779"/>
    </source>
</evidence>
<evidence type="ECO:0000256" key="1">
    <source>
        <dbReference type="ARBA" id="ARBA00004141"/>
    </source>
</evidence>
<feature type="domain" description="CSC1/OSCA1-like N-terminal transmembrane" evidence="11">
    <location>
        <begin position="26"/>
        <end position="183"/>
    </location>
</feature>
<accession>A0A835T6D9</accession>
<feature type="transmembrane region" description="Helical" evidence="9">
    <location>
        <begin position="1271"/>
        <end position="1298"/>
    </location>
</feature>
<evidence type="ECO:0000259" key="10">
    <source>
        <dbReference type="Pfam" id="PF02714"/>
    </source>
</evidence>
<dbReference type="Pfam" id="PF02714">
    <property type="entry name" value="RSN1_7TM"/>
    <property type="match status" value="1"/>
</dbReference>
<evidence type="ECO:0000256" key="4">
    <source>
        <dbReference type="ARBA" id="ARBA00022692"/>
    </source>
</evidence>
<dbReference type="PANTHER" id="PTHR13018">
    <property type="entry name" value="PROBABLE MEMBRANE PROTEIN DUF221-RELATED"/>
    <property type="match status" value="1"/>
</dbReference>
<dbReference type="OrthoDB" id="539812at2759"/>
<sequence length="1429" mass="152564">MSAPSPPPPSPVALVDEHYYVNDIQVLDSLFINLVWGSICLLLFVAFRGWLKGPGGVFQRRHELQDLFMRPPRMLVHTVRQMWNWVMPMLAISDADIIRSNGFDALIMTRILLIGLQMMTLMTVLGVGVLIPVYYTRGKNVEGSAGVLALMSISNLGKKSNISLVPFFFTYAFCICCCFVLWINCKCYVQLRNAYFLCLDTLPQEETLEAAAAAEAAGPKPQAQRQQAGAVADSRERGQLKPKAAAGAGAGAGQQLRTEELLAQAAVAGGCAGGPPAYTGVDVYLEAAVQEQAMQAGAGRADEAATAEVVPWAATREGVLAPEMPLGSTWLNVGNFVNPTLRMLLDHLDWMSPLQRAAAHYGIRNLRWPYPWTDQPPPYAWQYDPTRQPLLELDDDMEVRMNAVRRRRNRQLQLPGNGGGGSKIQPAAAAVSAGSDGGDDGEVVMPAVLPYWRPSKLWRRLMAMGGVTEAAAAGGGGNSHCVVGIVGSSLVAAAQSPRVEPSMPLLAPFQPSSTCPVTWTEGDSKDLPLPPPLPLPVPAAASGAAGRSNSGHTYLRRRAAALQAEAAALASAAAAADTRAAAGAAAAAAAGGDVYVRHGNPVAKAVVTALGGGEHAYDSSAAAKSAAAGASSVEAGAAAAAAGAAPVRVVNASHYVVFVHRVSAKHGPDLLDRLAALGYMSNARLRATASRLAELLGLRKRRRAAEPAADAATAHKGMRAVVQRYYRLFYDGGHEWRGEEAQQPLKAPAADGGASASGGSGLLPSPRGGPVAEAVEGGGAGGGAASMGAAAGARAAGGGDNDAGSDGGGDADQHLWRSPGLGLQRTETARIEADLHEAAKAAAQQEAAAAAETDPNGAAVAAQLKRLFPGSFLGLVPVTNHDEADKLIYEWDMAMQHLGDSMYALRMEEEREVAKANAHVLAGGRGRDVEMGGMDAKAAAKAKAVSPRVAKLQAEVEKQQAAVVELESRIEAARQRALAKPTGYSYFALFNSSQDAQLLAQCQRVVPPRGPGALLSFEVMPAPAPDDVNWSALWVTRGWERALRGTVFWIPLIITFLIPIGPLQGALTSLTTALCSGTPSTGAGSSSNNGLYVEWWCETTGFAMRLLRAIVTGILPSLIGFLWETFAMPQFLFFASNIRRRPVSFNGVEREIQGWFWWYALLNTFIGAVLGGGVFSQLGTFLKSEPGTSHTLQRVGTGVVNTANFFIQLVIARALFTNCLKIVFPHEGSMFTSIFRSCLCMCRPQTLRLSAFIHQPPSLRSSTLYNSMMSVMLFGFAYAVISPIILPCCWFYFLTGFISYRYNLVNFYERGYDSGGRMWPALFGQMVGFMVVLELLTGTVLLTNQSWEMAAVMWATLTPALAVFWATCRRIYLEPLKHPPLSVVAREPQGCVSVDPLVYVPCAIRPGALGWYPEQGKVWQKYALPKHHW</sequence>
<keyword evidence="5 9" id="KW-1133">Transmembrane helix</keyword>
<keyword evidence="14" id="KW-1185">Reference proteome</keyword>
<evidence type="ECO:0008006" key="15">
    <source>
        <dbReference type="Google" id="ProtNLM"/>
    </source>
</evidence>
<dbReference type="InterPro" id="IPR027815">
    <property type="entry name" value="CSC1/OSCA1-like_cyt"/>
</dbReference>
<keyword evidence="6 9" id="KW-0472">Membrane</keyword>
<evidence type="ECO:0000256" key="5">
    <source>
        <dbReference type="ARBA" id="ARBA00022989"/>
    </source>
</evidence>
<dbReference type="EMBL" id="JAEHOC010000019">
    <property type="protein sequence ID" value="KAG2433320.1"/>
    <property type="molecule type" value="Genomic_DNA"/>
</dbReference>
<dbReference type="Proteomes" id="UP000650467">
    <property type="component" value="Unassembled WGS sequence"/>
</dbReference>
<feature type="transmembrane region" description="Helical" evidence="9">
    <location>
        <begin position="1318"/>
        <end position="1342"/>
    </location>
</feature>
<feature type="region of interest" description="Disordered" evidence="8">
    <location>
        <begin position="519"/>
        <end position="550"/>
    </location>
</feature>
<evidence type="ECO:0000313" key="14">
    <source>
        <dbReference type="Proteomes" id="UP000650467"/>
    </source>
</evidence>
<dbReference type="Pfam" id="PF13967">
    <property type="entry name" value="RSN1_TM"/>
    <property type="match status" value="1"/>
</dbReference>
<dbReference type="InterPro" id="IPR003864">
    <property type="entry name" value="CSC1/OSCA1-like_7TM"/>
</dbReference>
<proteinExistence type="inferred from homology"/>
<dbReference type="InterPro" id="IPR045122">
    <property type="entry name" value="Csc1-like"/>
</dbReference>
<feature type="compositionally biased region" description="Pro residues" evidence="8">
    <location>
        <begin position="528"/>
        <end position="537"/>
    </location>
</feature>
<feature type="transmembrane region" description="Helical" evidence="9">
    <location>
        <begin position="1349"/>
        <end position="1367"/>
    </location>
</feature>
<evidence type="ECO:0000256" key="6">
    <source>
        <dbReference type="ARBA" id="ARBA00023136"/>
    </source>
</evidence>
<evidence type="ECO:0000313" key="13">
    <source>
        <dbReference type="EMBL" id="KAG2433320.1"/>
    </source>
</evidence>
<feature type="compositionally biased region" description="Low complexity" evidence="8">
    <location>
        <begin position="762"/>
        <end position="775"/>
    </location>
</feature>
<reference evidence="13" key="1">
    <citation type="journal article" date="2020" name="bioRxiv">
        <title>Comparative genomics of Chlamydomonas.</title>
        <authorList>
            <person name="Craig R.J."/>
            <person name="Hasan A.R."/>
            <person name="Ness R.W."/>
            <person name="Keightley P.D."/>
        </authorList>
    </citation>
    <scope>NUCLEOTIDE SEQUENCE</scope>
    <source>
        <strain evidence="13">SAG 7.73</strain>
    </source>
</reference>
<dbReference type="Pfam" id="PF14703">
    <property type="entry name" value="PHM7_cyt"/>
    <property type="match status" value="1"/>
</dbReference>
<name>A0A835T6D9_CHLIN</name>
<evidence type="ECO:0000256" key="3">
    <source>
        <dbReference type="ARBA" id="ARBA00022448"/>
    </source>
</evidence>
<comment type="similarity">
    <text evidence="2">Belongs to the CSC1 (TC 1.A.17) family.</text>
</comment>
<feature type="transmembrane region" description="Helical" evidence="9">
    <location>
        <begin position="1114"/>
        <end position="1135"/>
    </location>
</feature>
<dbReference type="GO" id="GO:0005886">
    <property type="term" value="C:plasma membrane"/>
    <property type="evidence" value="ECO:0007669"/>
    <property type="project" value="TreeGrafter"/>
</dbReference>
<evidence type="ECO:0000256" key="7">
    <source>
        <dbReference type="SAM" id="Coils"/>
    </source>
</evidence>
<dbReference type="GO" id="GO:0005227">
    <property type="term" value="F:calcium-activated cation channel activity"/>
    <property type="evidence" value="ECO:0007669"/>
    <property type="project" value="InterPro"/>
</dbReference>
<feature type="domain" description="CSC1/OSCA1-like 7TM region" evidence="10">
    <location>
        <begin position="1105"/>
        <end position="1336"/>
    </location>
</feature>
<keyword evidence="3" id="KW-0813">Transport</keyword>
<dbReference type="PANTHER" id="PTHR13018:SF5">
    <property type="entry name" value="RE44586P"/>
    <property type="match status" value="1"/>
</dbReference>
<feature type="domain" description="CSC1/OSCA1-like cytosolic" evidence="12">
    <location>
        <begin position="957"/>
        <end position="1031"/>
    </location>
</feature>
<evidence type="ECO:0000259" key="12">
    <source>
        <dbReference type="Pfam" id="PF14703"/>
    </source>
</evidence>
<evidence type="ECO:0000256" key="9">
    <source>
        <dbReference type="SAM" id="Phobius"/>
    </source>
</evidence>
<evidence type="ECO:0000259" key="11">
    <source>
        <dbReference type="Pfam" id="PF13967"/>
    </source>
</evidence>
<feature type="coiled-coil region" evidence="7">
    <location>
        <begin position="949"/>
        <end position="976"/>
    </location>
</feature>
<dbReference type="InterPro" id="IPR032880">
    <property type="entry name" value="CSC1/OSCA1-like_N"/>
</dbReference>
<keyword evidence="7" id="KW-0175">Coiled coil</keyword>
<organism evidence="13 14">
    <name type="scientific">Chlamydomonas incerta</name>
    <dbReference type="NCBI Taxonomy" id="51695"/>
    <lineage>
        <taxon>Eukaryota</taxon>
        <taxon>Viridiplantae</taxon>
        <taxon>Chlorophyta</taxon>
        <taxon>core chlorophytes</taxon>
        <taxon>Chlorophyceae</taxon>
        <taxon>CS clade</taxon>
        <taxon>Chlamydomonadales</taxon>
        <taxon>Chlamydomonadaceae</taxon>
        <taxon>Chlamydomonas</taxon>
    </lineage>
</organism>